<evidence type="ECO:0000313" key="13">
    <source>
        <dbReference type="Proteomes" id="UP000001064"/>
    </source>
</evidence>
<evidence type="ECO:0000313" key="12">
    <source>
        <dbReference type="EMBL" id="EGC31372.1"/>
    </source>
</evidence>
<dbReference type="InterPro" id="IPR002524">
    <property type="entry name" value="Cation_efflux"/>
</dbReference>
<feature type="transmembrane region" description="Helical" evidence="9">
    <location>
        <begin position="68"/>
        <end position="87"/>
    </location>
</feature>
<dbReference type="EMBL" id="GL871258">
    <property type="protein sequence ID" value="EGC31372.1"/>
    <property type="molecule type" value="Genomic_DNA"/>
</dbReference>
<dbReference type="GO" id="GO:0016020">
    <property type="term" value="C:membrane"/>
    <property type="evidence" value="ECO:0000318"/>
    <property type="project" value="GO_Central"/>
</dbReference>
<dbReference type="OrthoDB" id="29444at2759"/>
<dbReference type="GO" id="GO:0006882">
    <property type="term" value="P:intracellular zinc ion homeostasis"/>
    <property type="evidence" value="ECO:0000318"/>
    <property type="project" value="GO_Central"/>
</dbReference>
<dbReference type="SUPFAM" id="SSF160240">
    <property type="entry name" value="Cation efflux protein cytoplasmic domain-like"/>
    <property type="match status" value="1"/>
</dbReference>
<dbReference type="InterPro" id="IPR027469">
    <property type="entry name" value="Cation_efflux_TMD_sf"/>
</dbReference>
<proteinExistence type="inferred from homology"/>
<dbReference type="Gene3D" id="1.20.1510.10">
    <property type="entry name" value="Cation efflux protein transmembrane domain"/>
    <property type="match status" value="1"/>
</dbReference>
<dbReference type="GO" id="GO:0071577">
    <property type="term" value="P:zinc ion transmembrane transport"/>
    <property type="evidence" value="ECO:0000318"/>
    <property type="project" value="GO_Central"/>
</dbReference>
<dbReference type="InterPro" id="IPR058533">
    <property type="entry name" value="Cation_efflux_TM"/>
</dbReference>
<dbReference type="PANTHER" id="PTHR45820:SF4">
    <property type="entry name" value="ZINC TRANSPORTER 63C, ISOFORM F"/>
    <property type="match status" value="1"/>
</dbReference>
<feature type="transmembrane region" description="Helical" evidence="9">
    <location>
        <begin position="244"/>
        <end position="261"/>
    </location>
</feature>
<dbReference type="FunCoup" id="F0ZXF1">
    <property type="interactions" value="27"/>
</dbReference>
<dbReference type="InterPro" id="IPR036837">
    <property type="entry name" value="Cation_efflux_CTD_sf"/>
</dbReference>
<feature type="non-terminal residue" evidence="12">
    <location>
        <position position="345"/>
    </location>
</feature>
<dbReference type="GO" id="GO:0032010">
    <property type="term" value="C:phagolysosome"/>
    <property type="evidence" value="ECO:0007669"/>
    <property type="project" value="EnsemblProtists"/>
</dbReference>
<evidence type="ECO:0000259" key="10">
    <source>
        <dbReference type="Pfam" id="PF01545"/>
    </source>
</evidence>
<evidence type="ECO:0000259" key="11">
    <source>
        <dbReference type="Pfam" id="PF16916"/>
    </source>
</evidence>
<evidence type="ECO:0000256" key="9">
    <source>
        <dbReference type="SAM" id="Phobius"/>
    </source>
</evidence>
<sequence>FILIGGLTAIYVVAELGVAIYTNSLTLLSDGFHNLSDVVSLYIAWWAAKAAKRDSDNLMSYGWARTELLGGLTNGIFLLSMCLYVALESIPRFIEPAELELKGQYHGYIFMIVAAAGLFINILGTIDHHDHDDDHHGHSHEESKEKKHGHGHSHNHEDHHDHDDDHHGHSHGGETPKKEKHGHSHDGGEKKKKSGRKGTCGMDYNMFGVFIHFLGDAVSSLFVLVTGIIIQYTHGSWTKYIDPSVSLIIVIMIALTSFPLVKRCSMILLQKVPDEIDLESIRRKMSKVQGVVSHHDLHVWQLVDGMTIASVHVGVMEGSNFDEIASSLKKIFHKEGIHSTSIQPE</sequence>
<feature type="compositionally biased region" description="Basic and acidic residues" evidence="8">
    <location>
        <begin position="154"/>
        <end position="177"/>
    </location>
</feature>
<dbReference type="SUPFAM" id="SSF161111">
    <property type="entry name" value="Cation efflux protein transmembrane domain-like"/>
    <property type="match status" value="1"/>
</dbReference>
<feature type="non-terminal residue" evidence="12">
    <location>
        <position position="1"/>
    </location>
</feature>
<gene>
    <name evidence="12" type="ORF">DICPUDRAFT_24333</name>
</gene>
<keyword evidence="6 9" id="KW-1133">Transmembrane helix</keyword>
<evidence type="ECO:0000256" key="6">
    <source>
        <dbReference type="ARBA" id="ARBA00022989"/>
    </source>
</evidence>
<evidence type="ECO:0000256" key="1">
    <source>
        <dbReference type="ARBA" id="ARBA00004141"/>
    </source>
</evidence>
<dbReference type="InterPro" id="IPR027470">
    <property type="entry name" value="Cation_efflux_CTD"/>
</dbReference>
<organism evidence="12 13">
    <name type="scientific">Dictyostelium purpureum</name>
    <name type="common">Slime mold</name>
    <dbReference type="NCBI Taxonomy" id="5786"/>
    <lineage>
        <taxon>Eukaryota</taxon>
        <taxon>Amoebozoa</taxon>
        <taxon>Evosea</taxon>
        <taxon>Eumycetozoa</taxon>
        <taxon>Dictyostelia</taxon>
        <taxon>Dictyosteliales</taxon>
        <taxon>Dictyosteliaceae</taxon>
        <taxon>Dictyostelium</taxon>
    </lineage>
</organism>
<comment type="similarity">
    <text evidence="2">Belongs to the cation diffusion facilitator (CDF) transporter (TC 2.A.4) family. SLC30A subfamily.</text>
</comment>
<dbReference type="GO" id="GO:0140221">
    <property type="term" value="C:pathogen-containing vacuole membrane"/>
    <property type="evidence" value="ECO:0007669"/>
    <property type="project" value="EnsemblProtists"/>
</dbReference>
<dbReference type="NCBIfam" id="TIGR01297">
    <property type="entry name" value="CDF"/>
    <property type="match status" value="1"/>
</dbReference>
<keyword evidence="3" id="KW-0813">Transport</keyword>
<dbReference type="VEuPathDB" id="AmoebaDB:DICPUDRAFT_24333"/>
<keyword evidence="4 9" id="KW-0812">Transmembrane</keyword>
<dbReference type="GO" id="GO:0005385">
    <property type="term" value="F:zinc ion transmembrane transporter activity"/>
    <property type="evidence" value="ECO:0000318"/>
    <property type="project" value="GO_Central"/>
</dbReference>
<feature type="transmembrane region" description="Helical" evidence="9">
    <location>
        <begin position="107"/>
        <end position="126"/>
    </location>
</feature>
<evidence type="ECO:0000256" key="7">
    <source>
        <dbReference type="ARBA" id="ARBA00023136"/>
    </source>
</evidence>
<feature type="domain" description="Cation efflux protein transmembrane" evidence="10">
    <location>
        <begin position="6"/>
        <end position="269"/>
    </location>
</feature>
<dbReference type="GO" id="GO:0005794">
    <property type="term" value="C:Golgi apparatus"/>
    <property type="evidence" value="ECO:0007669"/>
    <property type="project" value="EnsemblProtists"/>
</dbReference>
<feature type="domain" description="Cation efflux protein cytoplasmic" evidence="11">
    <location>
        <begin position="273"/>
        <end position="335"/>
    </location>
</feature>
<evidence type="ECO:0000256" key="4">
    <source>
        <dbReference type="ARBA" id="ARBA00022692"/>
    </source>
</evidence>
<feature type="transmembrane region" description="Helical" evidence="9">
    <location>
        <begin position="31"/>
        <end position="48"/>
    </location>
</feature>
<feature type="compositionally biased region" description="Basic and acidic residues" evidence="8">
    <location>
        <begin position="131"/>
        <end position="145"/>
    </location>
</feature>
<evidence type="ECO:0000256" key="5">
    <source>
        <dbReference type="ARBA" id="ARBA00022833"/>
    </source>
</evidence>
<dbReference type="Pfam" id="PF01545">
    <property type="entry name" value="Cation_efflux"/>
    <property type="match status" value="1"/>
</dbReference>
<evidence type="ECO:0000256" key="3">
    <source>
        <dbReference type="ARBA" id="ARBA00022448"/>
    </source>
</evidence>
<reference evidence="13" key="1">
    <citation type="journal article" date="2011" name="Genome Biol.">
        <title>Comparative genomics of the social amoebae Dictyostelium discoideum and Dictyostelium purpureum.</title>
        <authorList>
            <consortium name="US DOE Joint Genome Institute (JGI-PGF)"/>
            <person name="Sucgang R."/>
            <person name="Kuo A."/>
            <person name="Tian X."/>
            <person name="Salerno W."/>
            <person name="Parikh A."/>
            <person name="Feasley C.L."/>
            <person name="Dalin E."/>
            <person name="Tu H."/>
            <person name="Huang E."/>
            <person name="Barry K."/>
            <person name="Lindquist E."/>
            <person name="Shapiro H."/>
            <person name="Bruce D."/>
            <person name="Schmutz J."/>
            <person name="Salamov A."/>
            <person name="Fey P."/>
            <person name="Gaudet P."/>
            <person name="Anjard C."/>
            <person name="Babu M.M."/>
            <person name="Basu S."/>
            <person name="Bushmanova Y."/>
            <person name="van der Wel H."/>
            <person name="Katoh-Kurasawa M."/>
            <person name="Dinh C."/>
            <person name="Coutinho P.M."/>
            <person name="Saito T."/>
            <person name="Elias M."/>
            <person name="Schaap P."/>
            <person name="Kay R.R."/>
            <person name="Henrissat B."/>
            <person name="Eichinger L."/>
            <person name="Rivero F."/>
            <person name="Putnam N.H."/>
            <person name="West C.M."/>
            <person name="Loomis W.F."/>
            <person name="Chisholm R.L."/>
            <person name="Shaulsky G."/>
            <person name="Strassmann J.E."/>
            <person name="Queller D.C."/>
            <person name="Kuspa A."/>
            <person name="Grigoriev I.V."/>
        </authorList>
    </citation>
    <scope>NUCLEOTIDE SEQUENCE [LARGE SCALE GENOMIC DNA]</scope>
    <source>
        <strain evidence="13">QSDP1</strain>
    </source>
</reference>
<keyword evidence="7 9" id="KW-0472">Membrane</keyword>
<evidence type="ECO:0000256" key="8">
    <source>
        <dbReference type="SAM" id="MobiDB-lite"/>
    </source>
</evidence>
<name>F0ZXF1_DICPU</name>
<protein>
    <recommendedName>
        <fullName evidence="14">Zinc transporter</fullName>
    </recommendedName>
</protein>
<keyword evidence="5" id="KW-0862">Zinc</keyword>
<dbReference type="OMA" id="CLFHQHG"/>
<dbReference type="InParanoid" id="F0ZXF1"/>
<keyword evidence="13" id="KW-1185">Reference proteome</keyword>
<accession>F0ZXF1</accession>
<feature type="transmembrane region" description="Helical" evidence="9">
    <location>
        <begin position="206"/>
        <end position="232"/>
    </location>
</feature>
<feature type="region of interest" description="Disordered" evidence="8">
    <location>
        <begin position="131"/>
        <end position="196"/>
    </location>
</feature>
<dbReference type="AlphaFoldDB" id="F0ZXF1"/>
<dbReference type="eggNOG" id="KOG1483">
    <property type="taxonomic scope" value="Eukaryota"/>
</dbReference>
<dbReference type="Proteomes" id="UP000001064">
    <property type="component" value="Unassembled WGS sequence"/>
</dbReference>
<dbReference type="GO" id="GO:0055037">
    <property type="term" value="C:recycling endosome"/>
    <property type="evidence" value="ECO:0007669"/>
    <property type="project" value="EnsemblProtists"/>
</dbReference>
<dbReference type="KEGG" id="dpp:DICPUDRAFT_24333"/>
<dbReference type="Pfam" id="PF16916">
    <property type="entry name" value="ZT_dimer"/>
    <property type="match status" value="1"/>
</dbReference>
<evidence type="ECO:0008006" key="14">
    <source>
        <dbReference type="Google" id="ProtNLM"/>
    </source>
</evidence>
<dbReference type="STRING" id="5786.F0ZXF1"/>
<dbReference type="PANTHER" id="PTHR45820">
    <property type="entry name" value="FI23527P1"/>
    <property type="match status" value="1"/>
</dbReference>
<evidence type="ECO:0000256" key="2">
    <source>
        <dbReference type="ARBA" id="ARBA00008873"/>
    </source>
</evidence>
<comment type="subcellular location">
    <subcellularLocation>
        <location evidence="1">Membrane</location>
        <topology evidence="1">Multi-pass membrane protein</topology>
    </subcellularLocation>
</comment>
<dbReference type="GO" id="GO:0042742">
    <property type="term" value="P:defense response to bacterium"/>
    <property type="evidence" value="ECO:0007669"/>
    <property type="project" value="EnsemblProtists"/>
</dbReference>
<dbReference type="GeneID" id="10505850"/>
<dbReference type="RefSeq" id="XP_003292093.1">
    <property type="nucleotide sequence ID" value="XM_003292045.1"/>
</dbReference>